<dbReference type="Pfam" id="PF00535">
    <property type="entry name" value="Glycos_transf_2"/>
    <property type="match status" value="1"/>
</dbReference>
<evidence type="ECO:0000313" key="3">
    <source>
        <dbReference type="Proteomes" id="UP000266841"/>
    </source>
</evidence>
<dbReference type="Proteomes" id="UP000266841">
    <property type="component" value="Unassembled WGS sequence"/>
</dbReference>
<name>K0SCT6_THAOC</name>
<sequence>MSETKVAVVVATNGEDRLCLLLDRCLKSVANQTRLADLVVVVSDNEPSVSGDDDFLHAAVKNCFARDEQSKVRLIHNTRTRHMSGTGAWNSGILYSLGELGENCFVAILDDDDEWLETHIEENLKAAAAQENCQWVVSGILRLSPSSPAGGSPENILKSEPSANLFYATNPGIQGSNLFVRMRALLSAGLFDEALPSTTDRDLCIRLCDVLSGTRCNWFASTGVHTVRHYADTGRERVSRKGSPSKRIGLQRFFYKYCSRMNADERRAFIKRAIDTFGCTENDFDVSRTDGNKHRDPRSFTTLSADVLPLNRSTTLPRLHGSDDVITRRVIFGVITSNIDRVGGVLDDLSHIPGSFVMIFANGDDSLADAIKVGLRLRGISGSYVLNKQSQA</sequence>
<protein>
    <recommendedName>
        <fullName evidence="1">Glycosyltransferase 2-like domain-containing protein</fullName>
    </recommendedName>
</protein>
<dbReference type="PANTHER" id="PTHR43685:SF2">
    <property type="entry name" value="GLYCOSYLTRANSFERASE 2-LIKE DOMAIN-CONTAINING PROTEIN"/>
    <property type="match status" value="1"/>
</dbReference>
<dbReference type="PANTHER" id="PTHR43685">
    <property type="entry name" value="GLYCOSYLTRANSFERASE"/>
    <property type="match status" value="1"/>
</dbReference>
<organism evidence="2 3">
    <name type="scientific">Thalassiosira oceanica</name>
    <name type="common">Marine diatom</name>
    <dbReference type="NCBI Taxonomy" id="159749"/>
    <lineage>
        <taxon>Eukaryota</taxon>
        <taxon>Sar</taxon>
        <taxon>Stramenopiles</taxon>
        <taxon>Ochrophyta</taxon>
        <taxon>Bacillariophyta</taxon>
        <taxon>Coscinodiscophyceae</taxon>
        <taxon>Thalassiosirophycidae</taxon>
        <taxon>Thalassiosirales</taxon>
        <taxon>Thalassiosiraceae</taxon>
        <taxon>Thalassiosira</taxon>
    </lineage>
</organism>
<dbReference type="InterPro" id="IPR050834">
    <property type="entry name" value="Glycosyltransf_2"/>
</dbReference>
<dbReference type="InterPro" id="IPR029044">
    <property type="entry name" value="Nucleotide-diphossugar_trans"/>
</dbReference>
<dbReference type="OrthoDB" id="552896at2759"/>
<gene>
    <name evidence="2" type="ORF">THAOC_16663</name>
</gene>
<dbReference type="AlphaFoldDB" id="K0SCT6"/>
<feature type="non-terminal residue" evidence="2">
    <location>
        <position position="392"/>
    </location>
</feature>
<dbReference type="EMBL" id="AGNL01018670">
    <property type="protein sequence ID" value="EJK62714.1"/>
    <property type="molecule type" value="Genomic_DNA"/>
</dbReference>
<feature type="domain" description="Glycosyltransferase 2-like" evidence="1">
    <location>
        <begin position="19"/>
        <end position="131"/>
    </location>
</feature>
<evidence type="ECO:0000313" key="2">
    <source>
        <dbReference type="EMBL" id="EJK62714.1"/>
    </source>
</evidence>
<dbReference type="CDD" id="cd00761">
    <property type="entry name" value="Glyco_tranf_GTA_type"/>
    <property type="match status" value="1"/>
</dbReference>
<comment type="caution">
    <text evidence="2">The sequence shown here is derived from an EMBL/GenBank/DDBJ whole genome shotgun (WGS) entry which is preliminary data.</text>
</comment>
<dbReference type="Gene3D" id="3.90.550.10">
    <property type="entry name" value="Spore Coat Polysaccharide Biosynthesis Protein SpsA, Chain A"/>
    <property type="match status" value="1"/>
</dbReference>
<evidence type="ECO:0000259" key="1">
    <source>
        <dbReference type="Pfam" id="PF00535"/>
    </source>
</evidence>
<dbReference type="InterPro" id="IPR001173">
    <property type="entry name" value="Glyco_trans_2-like"/>
</dbReference>
<accession>K0SCT6</accession>
<keyword evidence="3" id="KW-1185">Reference proteome</keyword>
<proteinExistence type="predicted"/>
<dbReference type="SUPFAM" id="SSF53448">
    <property type="entry name" value="Nucleotide-diphospho-sugar transferases"/>
    <property type="match status" value="1"/>
</dbReference>
<reference evidence="2 3" key="1">
    <citation type="journal article" date="2012" name="Genome Biol.">
        <title>Genome and low-iron response of an oceanic diatom adapted to chronic iron limitation.</title>
        <authorList>
            <person name="Lommer M."/>
            <person name="Specht M."/>
            <person name="Roy A.S."/>
            <person name="Kraemer L."/>
            <person name="Andreson R."/>
            <person name="Gutowska M.A."/>
            <person name="Wolf J."/>
            <person name="Bergner S.V."/>
            <person name="Schilhabel M.B."/>
            <person name="Klostermeier U.C."/>
            <person name="Beiko R.G."/>
            <person name="Rosenstiel P."/>
            <person name="Hippler M."/>
            <person name="Laroche J."/>
        </authorList>
    </citation>
    <scope>NUCLEOTIDE SEQUENCE [LARGE SCALE GENOMIC DNA]</scope>
    <source>
        <strain evidence="2 3">CCMP1005</strain>
    </source>
</reference>